<dbReference type="EMBL" id="JTDY01003953">
    <property type="protein sequence ID" value="KOB68784.1"/>
    <property type="molecule type" value="Genomic_DNA"/>
</dbReference>
<protein>
    <recommendedName>
        <fullName evidence="1">DUF4774 domain-containing protein</fullName>
    </recommendedName>
</protein>
<evidence type="ECO:0000259" key="1">
    <source>
        <dbReference type="Pfam" id="PF15999"/>
    </source>
</evidence>
<evidence type="ECO:0000313" key="3">
    <source>
        <dbReference type="Proteomes" id="UP000037510"/>
    </source>
</evidence>
<evidence type="ECO:0000313" key="2">
    <source>
        <dbReference type="EMBL" id="KOB68784.1"/>
    </source>
</evidence>
<feature type="domain" description="DUF4774" evidence="1">
    <location>
        <begin position="7"/>
        <end position="60"/>
    </location>
</feature>
<accession>A0A0L7L0I8</accession>
<dbReference type="Proteomes" id="UP000037510">
    <property type="component" value="Unassembled WGS sequence"/>
</dbReference>
<comment type="caution">
    <text evidence="2">The sequence shown here is derived from an EMBL/GenBank/DDBJ whole genome shotgun (WGS) entry which is preliminary data.</text>
</comment>
<dbReference type="AlphaFoldDB" id="A0A0L7L0I8"/>
<reference evidence="2 3" key="1">
    <citation type="journal article" date="2015" name="Genome Biol. Evol.">
        <title>The genome of winter moth (Operophtera brumata) provides a genomic perspective on sexual dimorphism and phenology.</title>
        <authorList>
            <person name="Derks M.F."/>
            <person name="Smit S."/>
            <person name="Salis L."/>
            <person name="Schijlen E."/>
            <person name="Bossers A."/>
            <person name="Mateman C."/>
            <person name="Pijl A.S."/>
            <person name="de Ridder D."/>
            <person name="Groenen M.A."/>
            <person name="Visser M.E."/>
            <person name="Megens H.J."/>
        </authorList>
    </citation>
    <scope>NUCLEOTIDE SEQUENCE [LARGE SCALE GENOMIC DNA]</scope>
    <source>
        <strain evidence="2">WM2013NL</strain>
        <tissue evidence="2">Head and thorax</tissue>
    </source>
</reference>
<name>A0A0L7L0I8_OPEBR</name>
<keyword evidence="3" id="KW-1185">Reference proteome</keyword>
<dbReference type="InterPro" id="IPR031942">
    <property type="entry name" value="DUF4774"/>
</dbReference>
<gene>
    <name evidence="2" type="ORF">OBRU01_18042</name>
</gene>
<organism evidence="2 3">
    <name type="scientific">Operophtera brumata</name>
    <name type="common">Winter moth</name>
    <name type="synonym">Phalaena brumata</name>
    <dbReference type="NCBI Taxonomy" id="104452"/>
    <lineage>
        <taxon>Eukaryota</taxon>
        <taxon>Metazoa</taxon>
        <taxon>Ecdysozoa</taxon>
        <taxon>Arthropoda</taxon>
        <taxon>Hexapoda</taxon>
        <taxon>Insecta</taxon>
        <taxon>Pterygota</taxon>
        <taxon>Neoptera</taxon>
        <taxon>Endopterygota</taxon>
        <taxon>Lepidoptera</taxon>
        <taxon>Glossata</taxon>
        <taxon>Ditrysia</taxon>
        <taxon>Geometroidea</taxon>
        <taxon>Geometridae</taxon>
        <taxon>Larentiinae</taxon>
        <taxon>Operophtera</taxon>
    </lineage>
</organism>
<dbReference type="Pfam" id="PF15999">
    <property type="entry name" value="DUF4774"/>
    <property type="match status" value="2"/>
</dbReference>
<feature type="domain" description="DUF4774" evidence="1">
    <location>
        <begin position="215"/>
        <end position="268"/>
    </location>
</feature>
<proteinExistence type="predicted"/>
<sequence>MEVPDFMIFLRPKAHAETVKGIAIANPISNVVIARNTTGSIVHSPQATAIAGPGGIAHALATIQYLPFYGGAKGQYLEIKKDNAGSVTSEKIVSEDKISSENIFKNSDENLLSKVLAANLQMLRTISSNILKLHTIGRKTGRLGNNEKNRFKNQLAALGEAASNTIKLVEEIGDNVDTLFLKNVGEEGVGIDADDTDTPLSSDYDGIDLDGRTIAEAKPIGLAVIGESGIASSRPLGTAIARNGVAIARPIGTAIAGIDPSALGINFQINHHKN</sequence>